<dbReference type="PROSITE" id="PS51464">
    <property type="entry name" value="SIS"/>
    <property type="match status" value="1"/>
</dbReference>
<reference evidence="2 3" key="1">
    <citation type="submission" date="2010-08" db="EMBL/GenBank/DDBJ databases">
        <title>The draft genome of Desulfovibrio fructosovorans JJ.</title>
        <authorList>
            <consortium name="US DOE Joint Genome Institute (JGI-PGF)"/>
            <person name="Lucas S."/>
            <person name="Copeland A."/>
            <person name="Lapidus A."/>
            <person name="Cheng J.-F."/>
            <person name="Bruce D."/>
            <person name="Goodwin L."/>
            <person name="Pitluck S."/>
            <person name="Land M.L."/>
            <person name="Hauser L."/>
            <person name="Chang Y.-J."/>
            <person name="Jeffries C."/>
            <person name="Wall J.D."/>
            <person name="Stahl D.A."/>
            <person name="Arkin A.P."/>
            <person name="Dehal P."/>
            <person name="Stolyar S.M."/>
            <person name="Hazen T.C."/>
            <person name="Woyke T.J."/>
        </authorList>
    </citation>
    <scope>NUCLEOTIDE SEQUENCE [LARGE SCALE GENOMIC DNA]</scope>
    <source>
        <strain evidence="2 3">JJ</strain>
    </source>
</reference>
<dbReference type="GO" id="GO:0097367">
    <property type="term" value="F:carbohydrate derivative binding"/>
    <property type="evidence" value="ECO:0007669"/>
    <property type="project" value="InterPro"/>
</dbReference>
<dbReference type="EMBL" id="AECZ01000015">
    <property type="protein sequence ID" value="EFL50880.1"/>
    <property type="molecule type" value="Genomic_DNA"/>
</dbReference>
<dbReference type="InterPro" id="IPR035461">
    <property type="entry name" value="GmhA/DiaA"/>
</dbReference>
<protein>
    <submittedName>
        <fullName evidence="2">Putative phosphoheptose isomerase</fullName>
    </submittedName>
</protein>
<keyword evidence="2" id="KW-0413">Isomerase</keyword>
<evidence type="ECO:0000313" key="2">
    <source>
        <dbReference type="EMBL" id="EFL50880.1"/>
    </source>
</evidence>
<dbReference type="InterPro" id="IPR050099">
    <property type="entry name" value="SIS_GmhA/DiaA_subfam"/>
</dbReference>
<sequence length="199" mass="21836">MQADKTSFLATYGAYVERLYRTLNALVVTAKDRTLDQDEGFRRWCAMCYDIRLTGKTIYFVGNGASAAMASHMAADFSKNCACRAMAFNDIALMTAISNDINYTECFSVPLMRFANSGDMLVTVSSSGNSPNVISAINAAKNLDLVIVTVSGMSEENLSRKLGDLNFWIPADSYGQAEAGHQALLHCWLDMYVAAYPKE</sequence>
<dbReference type="CDD" id="cd05006">
    <property type="entry name" value="SIS_GmhA"/>
    <property type="match status" value="1"/>
</dbReference>
<name>E1JXV7_SOLFR</name>
<accession>E1JXV7</accession>
<dbReference type="RefSeq" id="WP_005994259.1">
    <property type="nucleotide sequence ID" value="NZ_AECZ01000015.1"/>
</dbReference>
<dbReference type="AlphaFoldDB" id="E1JXV7"/>
<dbReference type="OrthoDB" id="9810929at2"/>
<comment type="caution">
    <text evidence="2">The sequence shown here is derived from an EMBL/GenBank/DDBJ whole genome shotgun (WGS) entry which is preliminary data.</text>
</comment>
<dbReference type="PANTHER" id="PTHR30390">
    <property type="entry name" value="SEDOHEPTULOSE 7-PHOSPHATE ISOMERASE / DNAA INITIATOR-ASSOCIATING FACTOR FOR REPLICATION INITIATION"/>
    <property type="match status" value="1"/>
</dbReference>
<proteinExistence type="predicted"/>
<dbReference type="Proteomes" id="UP000006250">
    <property type="component" value="Unassembled WGS sequence"/>
</dbReference>
<dbReference type="PANTHER" id="PTHR30390:SF7">
    <property type="entry name" value="PHOSPHOHEPTOSE ISOMERASE"/>
    <property type="match status" value="1"/>
</dbReference>
<dbReference type="eggNOG" id="COG0279">
    <property type="taxonomic scope" value="Bacteria"/>
</dbReference>
<dbReference type="SUPFAM" id="SSF53697">
    <property type="entry name" value="SIS domain"/>
    <property type="match status" value="1"/>
</dbReference>
<feature type="domain" description="SIS" evidence="1">
    <location>
        <begin position="47"/>
        <end position="199"/>
    </location>
</feature>
<dbReference type="InterPro" id="IPR046348">
    <property type="entry name" value="SIS_dom_sf"/>
</dbReference>
<dbReference type="GO" id="GO:1901135">
    <property type="term" value="P:carbohydrate derivative metabolic process"/>
    <property type="evidence" value="ECO:0007669"/>
    <property type="project" value="InterPro"/>
</dbReference>
<keyword evidence="3" id="KW-1185">Reference proteome</keyword>
<dbReference type="InterPro" id="IPR001347">
    <property type="entry name" value="SIS_dom"/>
</dbReference>
<organism evidence="2 3">
    <name type="scientific">Solidesulfovibrio fructosivorans JJ]</name>
    <dbReference type="NCBI Taxonomy" id="596151"/>
    <lineage>
        <taxon>Bacteria</taxon>
        <taxon>Pseudomonadati</taxon>
        <taxon>Thermodesulfobacteriota</taxon>
        <taxon>Desulfovibrionia</taxon>
        <taxon>Desulfovibrionales</taxon>
        <taxon>Desulfovibrionaceae</taxon>
        <taxon>Solidesulfovibrio</taxon>
    </lineage>
</organism>
<evidence type="ECO:0000313" key="3">
    <source>
        <dbReference type="Proteomes" id="UP000006250"/>
    </source>
</evidence>
<gene>
    <name evidence="2" type="ORF">DesfrDRAFT_2456</name>
</gene>
<dbReference type="Pfam" id="PF13580">
    <property type="entry name" value="SIS_2"/>
    <property type="match status" value="1"/>
</dbReference>
<dbReference type="GO" id="GO:0016853">
    <property type="term" value="F:isomerase activity"/>
    <property type="evidence" value="ECO:0007669"/>
    <property type="project" value="UniProtKB-KW"/>
</dbReference>
<dbReference type="STRING" id="596151.DesfrDRAFT_2456"/>
<evidence type="ECO:0000259" key="1">
    <source>
        <dbReference type="PROSITE" id="PS51464"/>
    </source>
</evidence>
<dbReference type="Gene3D" id="3.40.50.10490">
    <property type="entry name" value="Glucose-6-phosphate isomerase like protein, domain 1"/>
    <property type="match status" value="1"/>
</dbReference>